<keyword evidence="4" id="KW-0436">Ligase</keyword>
<evidence type="ECO:0000313" key="6">
    <source>
        <dbReference type="EMBL" id="MDX7988914.1"/>
    </source>
</evidence>
<protein>
    <submittedName>
        <fullName evidence="6">Amino acid adenylation domain-containing protein</fullName>
    </submittedName>
</protein>
<proteinExistence type="predicted"/>
<dbReference type="PROSITE" id="PS00455">
    <property type="entry name" value="AMP_BINDING"/>
    <property type="match status" value="2"/>
</dbReference>
<dbReference type="InterPro" id="IPR045851">
    <property type="entry name" value="AMP-bd_C_sf"/>
</dbReference>
<dbReference type="InterPro" id="IPR001242">
    <property type="entry name" value="Condensation_dom"/>
</dbReference>
<dbReference type="InterPro" id="IPR006162">
    <property type="entry name" value="Ppantetheine_attach_site"/>
</dbReference>
<comment type="cofactor">
    <cofactor evidence="1">
        <name>pantetheine 4'-phosphate</name>
        <dbReference type="ChEBI" id="CHEBI:47942"/>
    </cofactor>
</comment>
<keyword evidence="2" id="KW-0596">Phosphopantetheine</keyword>
<dbReference type="Gene3D" id="3.30.300.30">
    <property type="match status" value="2"/>
</dbReference>
<gene>
    <name evidence="6" type="ORF">FE392_16545</name>
</gene>
<comment type="caution">
    <text evidence="6">The sequence shown here is derived from an EMBL/GenBank/DDBJ whole genome shotgun (WGS) entry which is preliminary data.</text>
</comment>
<dbReference type="Gene3D" id="1.10.1200.10">
    <property type="entry name" value="ACP-like"/>
    <property type="match status" value="2"/>
</dbReference>
<dbReference type="InterPro" id="IPR009081">
    <property type="entry name" value="PP-bd_ACP"/>
</dbReference>
<dbReference type="CDD" id="cd19535">
    <property type="entry name" value="Cyc_NRPS"/>
    <property type="match status" value="1"/>
</dbReference>
<dbReference type="Proteomes" id="UP001271890">
    <property type="component" value="Unassembled WGS sequence"/>
</dbReference>
<dbReference type="Pfam" id="PF00668">
    <property type="entry name" value="Condensation"/>
    <property type="match status" value="1"/>
</dbReference>
<evidence type="ECO:0000256" key="3">
    <source>
        <dbReference type="ARBA" id="ARBA00022553"/>
    </source>
</evidence>
<dbReference type="PROSITE" id="PS00012">
    <property type="entry name" value="PHOSPHOPANTETHEINE"/>
    <property type="match status" value="1"/>
</dbReference>
<dbReference type="PANTHER" id="PTHR45527">
    <property type="entry name" value="NONRIBOSOMAL PEPTIDE SYNTHETASE"/>
    <property type="match status" value="1"/>
</dbReference>
<dbReference type="Gene3D" id="3.40.50.12780">
    <property type="entry name" value="N-terminal domain of ligase-like"/>
    <property type="match status" value="2"/>
</dbReference>
<dbReference type="SUPFAM" id="SSF56801">
    <property type="entry name" value="Acetyl-CoA synthetase-like"/>
    <property type="match status" value="2"/>
</dbReference>
<evidence type="ECO:0000256" key="4">
    <source>
        <dbReference type="ARBA" id="ARBA00022598"/>
    </source>
</evidence>
<feature type="domain" description="Carrier" evidence="5">
    <location>
        <begin position="1768"/>
        <end position="1843"/>
    </location>
</feature>
<accession>A0ABU4SDR1</accession>
<dbReference type="InterPro" id="IPR020806">
    <property type="entry name" value="PKS_PP-bd"/>
</dbReference>
<dbReference type="Pfam" id="PF00501">
    <property type="entry name" value="AMP-binding"/>
    <property type="match status" value="2"/>
</dbReference>
<dbReference type="PANTHER" id="PTHR45527:SF10">
    <property type="entry name" value="PYOCHELIN SYNTHASE PCHF"/>
    <property type="match status" value="1"/>
</dbReference>
<dbReference type="InterPro" id="IPR023213">
    <property type="entry name" value="CAT-like_dom_sf"/>
</dbReference>
<dbReference type="Pfam" id="PF00550">
    <property type="entry name" value="PP-binding"/>
    <property type="match status" value="2"/>
</dbReference>
<evidence type="ECO:0000313" key="7">
    <source>
        <dbReference type="Proteomes" id="UP001271890"/>
    </source>
</evidence>
<organism evidence="6 7">
    <name type="scientific">Xenorhabdus santafensis</name>
    <dbReference type="NCBI Taxonomy" id="2582833"/>
    <lineage>
        <taxon>Bacteria</taxon>
        <taxon>Pseudomonadati</taxon>
        <taxon>Pseudomonadota</taxon>
        <taxon>Gammaproteobacteria</taxon>
        <taxon>Enterobacterales</taxon>
        <taxon>Morganellaceae</taxon>
        <taxon>Xenorhabdus</taxon>
    </lineage>
</organism>
<dbReference type="InterPro" id="IPR042099">
    <property type="entry name" value="ANL_N_sf"/>
</dbReference>
<evidence type="ECO:0000259" key="5">
    <source>
        <dbReference type="PROSITE" id="PS50075"/>
    </source>
</evidence>
<dbReference type="InterPro" id="IPR000873">
    <property type="entry name" value="AMP-dep_synth/lig_dom"/>
</dbReference>
<keyword evidence="3" id="KW-0597">Phosphoprotein</keyword>
<dbReference type="Gene3D" id="3.30.559.10">
    <property type="entry name" value="Chloramphenicol acetyltransferase-like domain"/>
    <property type="match status" value="1"/>
</dbReference>
<name>A0ABU4SDR1_9GAMM</name>
<dbReference type="Gene3D" id="3.30.559.30">
    <property type="entry name" value="Nonribosomal peptide synthetase, condensation domain"/>
    <property type="match status" value="1"/>
</dbReference>
<dbReference type="SUPFAM" id="SSF47336">
    <property type="entry name" value="ACP-like"/>
    <property type="match status" value="2"/>
</dbReference>
<sequence>MLAGPELSNKQLGQKKFGRCPCTARTIWDAFECCSTEQPTLIERIEEEIILPDGLVASVDNLIVIAAMMGSLLSTEGKITIGIYSNISVNYLDIDTNELRDVADIHIRIAEVREIAELAQPNVLPQADIEITDGQNSPPLESLVWLVAKRDGCTLSVRKDCIDQPAREHLRKIILFVCMRILNPMALPMPETLPKHLKCEFNERSSLVKNIFYHVQMRPLALAIIDDNNSKYLTYAELWNYSNMLIQQVRKQISPQCLHPRLALFLERGWQHLTSIIAAQRMGGTCVLIDPANPDDLIYSFLQKCRPDSVLTIGSMIDRARNLTNCPILEIGKEDKQLAPVDWEYGNWIETTNEECFIAGTSGTTGQPKAVCLSYRGMVATLDAITKSAELGESSRGTWLTSPGYGMVEVDPLPVLYAGGTVCIPSPEALQDIRLLALWFIKNNVTHALVMTSIAEAFWVGEWQTNLRTMLIAGERCKQWPPPNLNYQVLNVYGSAEAAVVSIENLSSVQHHTLLPSVGQAVAGANMYVVDSTGQELPANCVGELVITGETLSIGYLDIEDTRKSFQPNIFDNTSPSQYITGDRARMSLDGTVEILGRADSVVKIRGHRVDLTEVEISALEVFGVAKAAAICFTSDIGTTLVLFLELVLDVTARVDAVDAVRKHLGKRLKPAAQPNQIVVDVLPIGRNGKVDYRALKISPVEIDMTHKIFSPNTEIESTLCSCWLNWTGCDEATLESNFFSTGGDSLRAMRMVGELACKYGIHIEMSSFLENPTLLNLIRLGNTSRDSNLPTFEHLPGDKQLQPFTLNESQQALWIGRGSDFDYGGVGCQGYFEWEVEDLEQERFERAVSLLVDRHPMLRATINESGYQQIGGVNGNEAVEYVDLSGLPDSEINNKINLVRRRMANEEIGTTQWPLFKFVVNKISLHLSRVHFCIDMLIADAWSIFQVIIPDLIDLYMEENPQLPKLKTSFFDYVEHRHKIIQSEQYRADREYWLQKIVDLPSSPRLPQLEIRESTISPRFERHEGSLEQAFWDRLKAQAQERNISPSGVIALALCEVLRCWSEEERFTLNFPVSDRMPVSDDIDLIVGDFTNTLLVPYEPIIHDTLEKRGQKLQNAIWNALDHRLFTGVEILRELSRIRRNGRAPLMPVVLTSLLGHPGRHDAARLGREVFGVSQTPQVTLDVQIRESDNVLYFKWDYLTGVIRPDVIEAMFGAFCRLLQQLACDSEIWKCTWLDLRPSSQVTIRNTVNSTQKLVPAVHLRDLFLECLSNRTNEPAVIDAHKTYSWGEIGNAAAQLNTLIQRFCSPDDRFVGIVLPKGIMQYVAVYGCLLAGIGYVPIDIDLPLERIDTMLAQAGVRIVISSPEAILPLGIYRVECAAKDLNIWTQQNTRIAIEPIRKDYSPYVIFTSGSTGNPKGVEIPEAAVVNHIFDVIERFGLDISTRHLATAALHFDMSVFDIFGPLVHGGSVVVPEQAAGPDPDTWLRLHCRYKVTFWACVPAIMELLCHVAEVAHKTHTIYSVSNIVMAGDWIPLSLLPRARAIFPSARMFSCGGPTETTNWSVIHEINECEGCIVSSVIYGTPMRNSAYHIIASDWTDCPDWVPGEMLVESDISLARGYIGQPELTRCAFVYHPRTGRRMYRTGDLGRYLPNGEIEILGRIDNQIKINGLRIELGEIENIAQSCDGVSRACAVALPGLDGHPKQIALAYIGNSNCETIINEIITRHLPTYMIPKTIKHMMELPLSKNGKVDVIALRNVLGGDMKNPNIKNQQTILREVVRVISAQLAESIVLPEDNFFDLGGNSLTAMKIKIELESKLELSISLESIMLTESIRECAEQIAERSLS</sequence>
<keyword evidence="7" id="KW-1185">Reference proteome</keyword>
<evidence type="ECO:0000256" key="2">
    <source>
        <dbReference type="ARBA" id="ARBA00022450"/>
    </source>
</evidence>
<feature type="domain" description="Carrier" evidence="5">
    <location>
        <begin position="711"/>
        <end position="786"/>
    </location>
</feature>
<dbReference type="InterPro" id="IPR036736">
    <property type="entry name" value="ACP-like_sf"/>
</dbReference>
<dbReference type="InterPro" id="IPR057737">
    <property type="entry name" value="Condensation_MtbB-like"/>
</dbReference>
<dbReference type="SMART" id="SM00823">
    <property type="entry name" value="PKS_PP"/>
    <property type="match status" value="1"/>
</dbReference>
<dbReference type="InterPro" id="IPR020845">
    <property type="entry name" value="AMP-binding_CS"/>
</dbReference>
<dbReference type="PROSITE" id="PS50075">
    <property type="entry name" value="CARRIER"/>
    <property type="match status" value="2"/>
</dbReference>
<dbReference type="InterPro" id="IPR010071">
    <property type="entry name" value="AA_adenyl_dom"/>
</dbReference>
<dbReference type="NCBIfam" id="TIGR01733">
    <property type="entry name" value="AA-adenyl-dom"/>
    <property type="match status" value="1"/>
</dbReference>
<reference evidence="7" key="1">
    <citation type="journal article" date="2024" name="Toxins">
        <title>Genome Sequence Analysis of Native Xenorhabdus Strains Isolated from Entomopathogenic Nematodes in Argentina.</title>
        <authorList>
            <person name="Palma L."/>
            <person name="Frizzo L."/>
            <person name="Kaiser S."/>
            <person name="Berry C."/>
            <person name="Caballero P."/>
            <person name="Bode H.B."/>
            <person name="Del Valle E.E."/>
        </authorList>
    </citation>
    <scope>NUCLEOTIDE SEQUENCE [LARGE SCALE GENOMIC DNA]</scope>
    <source>
        <strain evidence="7">12</strain>
    </source>
</reference>
<dbReference type="EMBL" id="VCDN01000075">
    <property type="protein sequence ID" value="MDX7988914.1"/>
    <property type="molecule type" value="Genomic_DNA"/>
</dbReference>
<evidence type="ECO:0000256" key="1">
    <source>
        <dbReference type="ARBA" id="ARBA00001957"/>
    </source>
</evidence>
<dbReference type="SUPFAM" id="SSF52777">
    <property type="entry name" value="CoA-dependent acyltransferases"/>
    <property type="match status" value="2"/>
</dbReference>